<accession>A0ABR5TJX2</accession>
<dbReference type="PANTHER" id="PTHR44196:SF1">
    <property type="entry name" value="DEHYDROGENASE_REDUCTASE SDR FAMILY MEMBER 7B"/>
    <property type="match status" value="1"/>
</dbReference>
<evidence type="ECO:0000256" key="3">
    <source>
        <dbReference type="RuleBase" id="RU000363"/>
    </source>
</evidence>
<evidence type="ECO:0000313" key="5">
    <source>
        <dbReference type="EMBL" id="KXB08699.1"/>
    </source>
</evidence>
<dbReference type="Gene3D" id="3.40.50.720">
    <property type="entry name" value="NAD(P)-binding Rossmann-like Domain"/>
    <property type="match status" value="1"/>
</dbReference>
<dbReference type="SUPFAM" id="SSF51735">
    <property type="entry name" value="NAD(P)-binding Rossmann-fold domains"/>
    <property type="match status" value="1"/>
</dbReference>
<evidence type="ECO:0000256" key="1">
    <source>
        <dbReference type="ARBA" id="ARBA00006484"/>
    </source>
</evidence>
<dbReference type="InterPro" id="IPR036291">
    <property type="entry name" value="NAD(P)-bd_dom_sf"/>
</dbReference>
<gene>
    <name evidence="5" type="ORF">AKJ55_00485</name>
</gene>
<evidence type="ECO:0000256" key="2">
    <source>
        <dbReference type="ARBA" id="ARBA00023002"/>
    </source>
</evidence>
<feature type="region of interest" description="Disordered" evidence="4">
    <location>
        <begin position="190"/>
        <end position="214"/>
    </location>
</feature>
<organism evidence="5 6">
    <name type="scientific">candidate division MSBL1 archaeon SCGC-AAA382M17</name>
    <dbReference type="NCBI Taxonomy" id="1698284"/>
    <lineage>
        <taxon>Archaea</taxon>
        <taxon>Methanobacteriati</taxon>
        <taxon>Methanobacteriota</taxon>
        <taxon>candidate division MSBL1</taxon>
    </lineage>
</organism>
<dbReference type="PANTHER" id="PTHR44196">
    <property type="entry name" value="DEHYDROGENASE/REDUCTASE SDR FAMILY MEMBER 7B"/>
    <property type="match status" value="1"/>
</dbReference>
<comment type="similarity">
    <text evidence="1 3">Belongs to the short-chain dehydrogenases/reductases (SDR) family.</text>
</comment>
<comment type="caution">
    <text evidence="5">The sequence shown here is derived from an EMBL/GenBank/DDBJ whole genome shotgun (WGS) entry which is preliminary data.</text>
</comment>
<dbReference type="Pfam" id="PF00106">
    <property type="entry name" value="adh_short"/>
    <property type="match status" value="1"/>
</dbReference>
<dbReference type="Proteomes" id="UP000070633">
    <property type="component" value="Unassembled WGS sequence"/>
</dbReference>
<dbReference type="InterPro" id="IPR002347">
    <property type="entry name" value="SDR_fam"/>
</dbReference>
<dbReference type="PROSITE" id="PS00061">
    <property type="entry name" value="ADH_SHORT"/>
    <property type="match status" value="1"/>
</dbReference>
<sequence>MRDKVIIITGASSGIGKACTYVFSEQGAKITIAARNEEKLKEIESDLKTNNREVLAVKTDVSIANDCKSLIEKTIDKFGRIDVLINNAGLSMRGLFEDVQLEVLERVMNVNFWGTVYCTKYALPYLIKAKGSVIGISSVAGFQGLPGRTGYSSSKFAMHGFLETLRVETLKKNLHVMIVAPGFTSTNVRKAALGPDGKPQGESPRDESKMMPPEKVAEGIARGIKKRKRVIIMTTEGKLTVLLKKIVPKFLDKLTYKIMAREPNSPFK</sequence>
<dbReference type="NCBIfam" id="NF004825">
    <property type="entry name" value="PRK06181.1"/>
    <property type="match status" value="1"/>
</dbReference>
<evidence type="ECO:0000313" key="6">
    <source>
        <dbReference type="Proteomes" id="UP000070633"/>
    </source>
</evidence>
<name>A0ABR5TJX2_9EURY</name>
<protein>
    <submittedName>
        <fullName evidence="5">Short-chain dehydrogenase</fullName>
    </submittedName>
</protein>
<proteinExistence type="inferred from homology"/>
<evidence type="ECO:0000256" key="4">
    <source>
        <dbReference type="SAM" id="MobiDB-lite"/>
    </source>
</evidence>
<dbReference type="EMBL" id="LHYI01000008">
    <property type="protein sequence ID" value="KXB08699.1"/>
    <property type="molecule type" value="Genomic_DNA"/>
</dbReference>
<dbReference type="PRINTS" id="PR00080">
    <property type="entry name" value="SDRFAMILY"/>
</dbReference>
<dbReference type="InterPro" id="IPR020904">
    <property type="entry name" value="Sc_DH/Rdtase_CS"/>
</dbReference>
<keyword evidence="2" id="KW-0560">Oxidoreductase</keyword>
<keyword evidence="6" id="KW-1185">Reference proteome</keyword>
<reference evidence="5 6" key="1">
    <citation type="journal article" date="2016" name="Sci. Rep.">
        <title>Metabolic traits of an uncultured archaeal lineage -MSBL1- from brine pools of the Red Sea.</title>
        <authorList>
            <person name="Mwirichia R."/>
            <person name="Alam I."/>
            <person name="Rashid M."/>
            <person name="Vinu M."/>
            <person name="Ba-Alawi W."/>
            <person name="Anthony Kamau A."/>
            <person name="Kamanda Ngugi D."/>
            <person name="Goker M."/>
            <person name="Klenk H.P."/>
            <person name="Bajic V."/>
            <person name="Stingl U."/>
        </authorList>
    </citation>
    <scope>NUCLEOTIDE SEQUENCE [LARGE SCALE GENOMIC DNA]</scope>
    <source>
        <strain evidence="5">SCGC-AAA382M17</strain>
    </source>
</reference>
<dbReference type="PRINTS" id="PR00081">
    <property type="entry name" value="GDHRDH"/>
</dbReference>